<dbReference type="RefSeq" id="WP_305483524.1">
    <property type="nucleotide sequence ID" value="NZ_CP117430.1"/>
</dbReference>
<evidence type="ECO:0000313" key="1">
    <source>
        <dbReference type="EMBL" id="WLI20317.1"/>
    </source>
</evidence>
<sequence>MKTIRNQILGTLVLATLLGGCTGMRFRDAVVNQPLPQDWEGRVLMNNPADFRYYMKENIGLLVTPNSDKTYSVISKPITPNAFTAREDTIKDGSIYSSRITSAASVKGGYLTFATKFSSSEAVNYQIVDVSRADIPWAQFPDTKIRKAAAQANPTGMKRLWIQSLILSRIVKNSAAKVECDISGAGPAFQVGATCFNESDSVSNDWAIAAVLFDIDKYVAENPAGVPALGSPAAFSVKSQPGESVANQISKVFEFLGKQTKKINGKPTLPEYISAETQGYTLTNFQRE</sequence>
<protein>
    <recommendedName>
        <fullName evidence="3">Lipoprotein</fullName>
    </recommendedName>
</protein>
<proteinExistence type="predicted"/>
<reference evidence="1 2" key="1">
    <citation type="submission" date="2023-02" db="EMBL/GenBank/DDBJ databases">
        <title>Evolution of Hrp T3SS in non-pathogenic Pseudomonas fluorescens.</title>
        <authorList>
            <person name="Liao K."/>
            <person name="Wei H."/>
            <person name="Gu Y."/>
        </authorList>
    </citation>
    <scope>NUCLEOTIDE SEQUENCE [LARGE SCALE GENOMIC DNA]</scope>
    <source>
        <strain evidence="1 2">FP607</strain>
    </source>
</reference>
<evidence type="ECO:0008006" key="3">
    <source>
        <dbReference type="Google" id="ProtNLM"/>
    </source>
</evidence>
<dbReference type="PROSITE" id="PS51257">
    <property type="entry name" value="PROKAR_LIPOPROTEIN"/>
    <property type="match status" value="1"/>
</dbReference>
<organism evidence="1 2">
    <name type="scientific">Pseudomonas wuhanensis</name>
    <dbReference type="NCBI Taxonomy" id="2954098"/>
    <lineage>
        <taxon>Bacteria</taxon>
        <taxon>Pseudomonadati</taxon>
        <taxon>Pseudomonadota</taxon>
        <taxon>Gammaproteobacteria</taxon>
        <taxon>Pseudomonadales</taxon>
        <taxon>Pseudomonadaceae</taxon>
        <taxon>Pseudomonas</taxon>
    </lineage>
</organism>
<gene>
    <name evidence="1" type="ORF">PSH88_09890</name>
</gene>
<name>A0ABY9GXU9_9PSED</name>
<keyword evidence="2" id="KW-1185">Reference proteome</keyword>
<evidence type="ECO:0000313" key="2">
    <source>
        <dbReference type="Proteomes" id="UP001230768"/>
    </source>
</evidence>
<dbReference type="EMBL" id="CP117430">
    <property type="protein sequence ID" value="WLI20317.1"/>
    <property type="molecule type" value="Genomic_DNA"/>
</dbReference>
<accession>A0ABY9GXU9</accession>
<dbReference type="Proteomes" id="UP001230768">
    <property type="component" value="Chromosome"/>
</dbReference>